<reference evidence="8 9" key="1">
    <citation type="journal article" date="2019" name="Sci. Rep.">
        <title>Orb-weaving spider Araneus ventricosus genome elucidates the spidroin gene catalogue.</title>
        <authorList>
            <person name="Kono N."/>
            <person name="Nakamura H."/>
            <person name="Ohtoshi R."/>
            <person name="Moran D.A.P."/>
            <person name="Shinohara A."/>
            <person name="Yoshida Y."/>
            <person name="Fujiwara M."/>
            <person name="Mori M."/>
            <person name="Tomita M."/>
            <person name="Arakawa K."/>
        </authorList>
    </citation>
    <scope>NUCLEOTIDE SEQUENCE [LARGE SCALE GENOMIC DNA]</scope>
</reference>
<keyword evidence="1" id="KW-0479">Metal-binding</keyword>
<gene>
    <name evidence="8" type="primary">THAP9_89</name>
    <name evidence="8" type="ORF">AVEN_104236_1</name>
</gene>
<keyword evidence="4 5" id="KW-0238">DNA-binding</keyword>
<dbReference type="InterPro" id="IPR006612">
    <property type="entry name" value="THAP_Znf"/>
</dbReference>
<comment type="caution">
    <text evidence="8">The sequence shown here is derived from an EMBL/GenBank/DDBJ whole genome shotgun (WGS) entry which is preliminary data.</text>
</comment>
<evidence type="ECO:0000256" key="2">
    <source>
        <dbReference type="ARBA" id="ARBA00022771"/>
    </source>
</evidence>
<dbReference type="InterPro" id="IPR048365">
    <property type="entry name" value="TNP-like_RNaseH_N"/>
</dbReference>
<dbReference type="SUPFAM" id="SSF57716">
    <property type="entry name" value="Glucocorticoid receptor-like (DNA-binding domain)"/>
    <property type="match status" value="1"/>
</dbReference>
<dbReference type="Pfam" id="PF21789">
    <property type="entry name" value="TNP-like_RNaseH_C"/>
    <property type="match status" value="1"/>
</dbReference>
<keyword evidence="6" id="KW-0175">Coiled coil</keyword>
<dbReference type="GO" id="GO:0008270">
    <property type="term" value="F:zinc ion binding"/>
    <property type="evidence" value="ECO:0007669"/>
    <property type="project" value="UniProtKB-KW"/>
</dbReference>
<evidence type="ECO:0000256" key="3">
    <source>
        <dbReference type="ARBA" id="ARBA00022833"/>
    </source>
</evidence>
<evidence type="ECO:0000256" key="4">
    <source>
        <dbReference type="ARBA" id="ARBA00023125"/>
    </source>
</evidence>
<evidence type="ECO:0000259" key="7">
    <source>
        <dbReference type="PROSITE" id="PS50950"/>
    </source>
</evidence>
<dbReference type="PROSITE" id="PS50950">
    <property type="entry name" value="ZF_THAP"/>
    <property type="match status" value="1"/>
</dbReference>
<organism evidence="8 9">
    <name type="scientific">Araneus ventricosus</name>
    <name type="common">Orbweaver spider</name>
    <name type="synonym">Epeira ventricosa</name>
    <dbReference type="NCBI Taxonomy" id="182803"/>
    <lineage>
        <taxon>Eukaryota</taxon>
        <taxon>Metazoa</taxon>
        <taxon>Ecdysozoa</taxon>
        <taxon>Arthropoda</taxon>
        <taxon>Chelicerata</taxon>
        <taxon>Arachnida</taxon>
        <taxon>Araneae</taxon>
        <taxon>Araneomorphae</taxon>
        <taxon>Entelegynae</taxon>
        <taxon>Araneoidea</taxon>
        <taxon>Araneidae</taxon>
        <taxon>Araneus</taxon>
    </lineage>
</organism>
<feature type="domain" description="THAP-type" evidence="7">
    <location>
        <begin position="1"/>
        <end position="81"/>
    </location>
</feature>
<dbReference type="Pfam" id="PF05485">
    <property type="entry name" value="THAP"/>
    <property type="match status" value="1"/>
</dbReference>
<dbReference type="SMART" id="SM00692">
    <property type="entry name" value="DM3"/>
    <property type="match status" value="1"/>
</dbReference>
<dbReference type="AlphaFoldDB" id="A0A4Y2W682"/>
<evidence type="ECO:0000256" key="6">
    <source>
        <dbReference type="SAM" id="Coils"/>
    </source>
</evidence>
<evidence type="ECO:0000256" key="1">
    <source>
        <dbReference type="ARBA" id="ARBA00022723"/>
    </source>
</evidence>
<evidence type="ECO:0000313" key="9">
    <source>
        <dbReference type="Proteomes" id="UP000499080"/>
    </source>
</evidence>
<dbReference type="PANTHER" id="PTHR47577">
    <property type="entry name" value="THAP DOMAIN-CONTAINING PROTEIN 6"/>
    <property type="match status" value="1"/>
</dbReference>
<dbReference type="InterPro" id="IPR048366">
    <property type="entry name" value="TNP-like_GBD"/>
</dbReference>
<dbReference type="PANTHER" id="PTHR47577:SF2">
    <property type="entry name" value="THAP DOMAIN CONTAINING 9"/>
    <property type="match status" value="1"/>
</dbReference>
<keyword evidence="2 5" id="KW-0863">Zinc-finger</keyword>
<dbReference type="Pfam" id="PF21787">
    <property type="entry name" value="TNP-like_RNaseH_N"/>
    <property type="match status" value="1"/>
</dbReference>
<dbReference type="Gene3D" id="6.20.210.20">
    <property type="entry name" value="THAP domain"/>
    <property type="match status" value="1"/>
</dbReference>
<feature type="coiled-coil region" evidence="6">
    <location>
        <begin position="158"/>
        <end position="185"/>
    </location>
</feature>
<dbReference type="InterPro" id="IPR021896">
    <property type="entry name" value="THAP9-like_HTH"/>
</dbReference>
<name>A0A4Y2W682_ARAVE</name>
<proteinExistence type="predicted"/>
<dbReference type="EMBL" id="BGPR01054780">
    <property type="protein sequence ID" value="GBO31467.1"/>
    <property type="molecule type" value="Genomic_DNA"/>
</dbReference>
<evidence type="ECO:0000313" key="8">
    <source>
        <dbReference type="EMBL" id="GBO31467.1"/>
    </source>
</evidence>
<keyword evidence="3" id="KW-0862">Zinc</keyword>
<dbReference type="InterPro" id="IPR038441">
    <property type="entry name" value="THAP_Znf_sf"/>
</dbReference>
<evidence type="ECO:0000256" key="5">
    <source>
        <dbReference type="PROSITE-ProRule" id="PRU00309"/>
    </source>
</evidence>
<dbReference type="OrthoDB" id="6489732at2759"/>
<dbReference type="GO" id="GO:0003677">
    <property type="term" value="F:DNA binding"/>
    <property type="evidence" value="ECO:0007669"/>
    <property type="project" value="UniProtKB-UniRule"/>
</dbReference>
<accession>A0A4Y2W682</accession>
<dbReference type="Pfam" id="PF21788">
    <property type="entry name" value="TNP-like_GBD"/>
    <property type="match status" value="1"/>
</dbReference>
<dbReference type="InterPro" id="IPR048367">
    <property type="entry name" value="TNP-like_RNaseH_C"/>
</dbReference>
<protein>
    <submittedName>
        <fullName evidence="8">DNA transposase THAP9</fullName>
    </submittedName>
</protein>
<sequence>MVAYCCAYNCNEKGTKGSPYSFHSFPRDEKRRKEWEKSLHRENFKATNSTKICSKHFEQDCFDKEKFGGTWLKSDALPTIFDFPDHLLSKTMKRKPPKRLKDPNELSSSLVASSCEENRKKRKYFLGDFEEEDMESPSKARRVLELANEQQIVKSGAIKKLKMKNSRLTKKVASLQSLLQDIQNKLLITESAKSILEVSIQGTPAELLISRLKKPQSKQEYPAELRAFALTLHFYSSKAYDYVRKNFQTCLPHPSTLRKWYQSIDGSPGFTNAAFSALKMKVSEATKLNKTLICALIVDEMSIKKHIDWNKEKFIGYVDFGTGLDDDQLPVATEAYTFMLNCVNGNWKVPIGYFLINGLAAQERANIIQECLKNVHETGIEVVSLTFDGTSTNLSTAQYLGASINASNLVTSFKHPISGNDVHIILDPCHMIKLVRNTLASKGSIFDSQGRIIKWDYIESLHKFQKEEGLLAATKVRTRHIQWKREVMKVKLATQVLSASVADALLYLAKDANLPEFKGCEATVEFIQCFNNLFDVMNSRNLLAKGLKGPMQSVNVEKILKFFIYAEAYIKNLRISSDGPLILQSNRKTGFLGFLTCIASIKSLYAFLIEKKSLKFLMTYKFSQDHLEMFFSAIRSRGGFNNNPTAKQFSAAYIRLLSHHQITSSINSNCLPLDKTNILNVTSAINHYTLGINKYSHFNIVTEENVEETPIDYSQFKKLNIYIEDVVTYIAGFVVRKIKKSLSCKTCDFALTYDAKLSNILIRKDRGGLIKPGGDVVHLCKVAEQTFRIYQSEDKLRNSHIMQILITHMP</sequence>
<dbReference type="SMART" id="SM00980">
    <property type="entry name" value="THAP"/>
    <property type="match status" value="1"/>
</dbReference>
<keyword evidence="9" id="KW-1185">Reference proteome</keyword>
<dbReference type="Proteomes" id="UP000499080">
    <property type="component" value="Unassembled WGS sequence"/>
</dbReference>
<dbReference type="Pfam" id="PF12017">
    <property type="entry name" value="Tnp_P_element"/>
    <property type="match status" value="1"/>
</dbReference>